<evidence type="ECO:0008006" key="11">
    <source>
        <dbReference type="Google" id="ProtNLM"/>
    </source>
</evidence>
<dbReference type="GO" id="GO:0005794">
    <property type="term" value="C:Golgi apparatus"/>
    <property type="evidence" value="ECO:0007669"/>
    <property type="project" value="TreeGrafter"/>
</dbReference>
<dbReference type="Proteomes" id="UP001443914">
    <property type="component" value="Unassembled WGS sequence"/>
</dbReference>
<dbReference type="Pfam" id="PF13839">
    <property type="entry name" value="PC-Esterase"/>
    <property type="match status" value="1"/>
</dbReference>
<dbReference type="InterPro" id="IPR029962">
    <property type="entry name" value="TBL"/>
</dbReference>
<comment type="subcellular location">
    <subcellularLocation>
        <location evidence="1">Membrane</location>
        <topology evidence="1">Single-pass membrane protein</topology>
    </subcellularLocation>
</comment>
<dbReference type="AlphaFoldDB" id="A0AAW1J353"/>
<dbReference type="GO" id="GO:0016413">
    <property type="term" value="F:O-acetyltransferase activity"/>
    <property type="evidence" value="ECO:0007669"/>
    <property type="project" value="InterPro"/>
</dbReference>
<dbReference type="Pfam" id="PF14416">
    <property type="entry name" value="PMR5N"/>
    <property type="match status" value="1"/>
</dbReference>
<evidence type="ECO:0000256" key="3">
    <source>
        <dbReference type="ARBA" id="ARBA00022692"/>
    </source>
</evidence>
<comment type="similarity">
    <text evidence="2">Belongs to the PC-esterase family. TBL subfamily.</text>
</comment>
<evidence type="ECO:0000256" key="1">
    <source>
        <dbReference type="ARBA" id="ARBA00004167"/>
    </source>
</evidence>
<name>A0AAW1J353_SAPOF</name>
<evidence type="ECO:0000256" key="4">
    <source>
        <dbReference type="ARBA" id="ARBA00022968"/>
    </source>
</evidence>
<keyword evidence="4" id="KW-0735">Signal-anchor</keyword>
<feature type="domain" description="Trichome birefringence-like N-terminal" evidence="8">
    <location>
        <begin position="51"/>
        <end position="104"/>
    </location>
</feature>
<dbReference type="InterPro" id="IPR025846">
    <property type="entry name" value="TBL_N"/>
</dbReference>
<comment type="caution">
    <text evidence="9">The sequence shown here is derived from an EMBL/GenBank/DDBJ whole genome shotgun (WGS) entry which is preliminary data.</text>
</comment>
<dbReference type="PANTHER" id="PTHR32285:SF235">
    <property type="entry name" value="PROTEIN TRICHOME BIREFRINGENCE-LIKE 16"/>
    <property type="match status" value="1"/>
</dbReference>
<evidence type="ECO:0000313" key="9">
    <source>
        <dbReference type="EMBL" id="KAK9697320.1"/>
    </source>
</evidence>
<keyword evidence="5" id="KW-1133">Transmembrane helix</keyword>
<dbReference type="EMBL" id="JBDFQZ010000008">
    <property type="protein sequence ID" value="KAK9697320.1"/>
    <property type="molecule type" value="Genomic_DNA"/>
</dbReference>
<feature type="domain" description="Trichome birefringence-like C-terminal" evidence="7">
    <location>
        <begin position="107"/>
        <end position="386"/>
    </location>
</feature>
<evidence type="ECO:0000313" key="10">
    <source>
        <dbReference type="Proteomes" id="UP001443914"/>
    </source>
</evidence>
<keyword evidence="10" id="KW-1185">Reference proteome</keyword>
<organism evidence="9 10">
    <name type="scientific">Saponaria officinalis</name>
    <name type="common">Common soapwort</name>
    <name type="synonym">Lychnis saponaria</name>
    <dbReference type="NCBI Taxonomy" id="3572"/>
    <lineage>
        <taxon>Eukaryota</taxon>
        <taxon>Viridiplantae</taxon>
        <taxon>Streptophyta</taxon>
        <taxon>Embryophyta</taxon>
        <taxon>Tracheophyta</taxon>
        <taxon>Spermatophyta</taxon>
        <taxon>Magnoliopsida</taxon>
        <taxon>eudicotyledons</taxon>
        <taxon>Gunneridae</taxon>
        <taxon>Pentapetalae</taxon>
        <taxon>Caryophyllales</taxon>
        <taxon>Caryophyllaceae</taxon>
        <taxon>Caryophylleae</taxon>
        <taxon>Saponaria</taxon>
    </lineage>
</organism>
<evidence type="ECO:0000259" key="7">
    <source>
        <dbReference type="Pfam" id="PF13839"/>
    </source>
</evidence>
<keyword evidence="6" id="KW-0472">Membrane</keyword>
<accession>A0AAW1J353</accession>
<evidence type="ECO:0000256" key="6">
    <source>
        <dbReference type="ARBA" id="ARBA00023136"/>
    </source>
</evidence>
<evidence type="ECO:0000259" key="8">
    <source>
        <dbReference type="Pfam" id="PF14416"/>
    </source>
</evidence>
<reference evidence="9" key="1">
    <citation type="submission" date="2024-03" db="EMBL/GenBank/DDBJ databases">
        <title>WGS assembly of Saponaria officinalis var. Norfolk2.</title>
        <authorList>
            <person name="Jenkins J."/>
            <person name="Shu S."/>
            <person name="Grimwood J."/>
            <person name="Barry K."/>
            <person name="Goodstein D."/>
            <person name="Schmutz J."/>
            <person name="Leebens-Mack J."/>
            <person name="Osbourn A."/>
        </authorList>
    </citation>
    <scope>NUCLEOTIDE SEQUENCE [LARGE SCALE GENOMIC DNA]</scope>
    <source>
        <strain evidence="9">JIC</strain>
    </source>
</reference>
<evidence type="ECO:0000256" key="5">
    <source>
        <dbReference type="ARBA" id="ARBA00022989"/>
    </source>
</evidence>
<evidence type="ECO:0000256" key="2">
    <source>
        <dbReference type="ARBA" id="ARBA00007727"/>
    </source>
</evidence>
<sequence>MNGGVLTLRGTKRAFILVTLVCITVLIWKRDTTLFIVSLLSKNQTPNTSSACNYAKGKWVADDHRPFYSGARCTQWLSEPWACRVSDRTDFSYEKFRWQPNDCEMDEFSASKFLRRMWNQTVAFIGDSLGRQQFQSLMCMVSAGKDRHDIIDVGSEFDLVKAPGARRPNGWAYRFTRTNTTVLFYWSATLCDLNVLNQSDPNSQVAVHLDRPPSFLRNYIHRFDVLVLNTGHHWNNVKFEANNWVIHVGGIPNPDKNIIDAKDLVVHGIVNWVNSQLPRYPNLRAFYRSISPSHFFNGDWNSGGTCDNLTPLSKGRRVSKDESGDPRVAMVVKGTNLTFLDITALSELRDEGHISKYSKKQSSQMQDCLHWCLPGVPDTWNEILFALLSNSRNKRQH</sequence>
<dbReference type="GO" id="GO:0016020">
    <property type="term" value="C:membrane"/>
    <property type="evidence" value="ECO:0007669"/>
    <property type="project" value="UniProtKB-SubCell"/>
</dbReference>
<protein>
    <recommendedName>
        <fullName evidence="11">Trichome birefringence-like N-terminal domain-containing protein</fullName>
    </recommendedName>
</protein>
<dbReference type="PANTHER" id="PTHR32285">
    <property type="entry name" value="PROTEIN TRICHOME BIREFRINGENCE-LIKE 9-RELATED"/>
    <property type="match status" value="1"/>
</dbReference>
<gene>
    <name evidence="9" type="ORF">RND81_08G029700</name>
</gene>
<dbReference type="InterPro" id="IPR026057">
    <property type="entry name" value="TBL_C"/>
</dbReference>
<keyword evidence="3" id="KW-0812">Transmembrane</keyword>
<proteinExistence type="inferred from homology"/>